<dbReference type="InterPro" id="IPR051906">
    <property type="entry name" value="TolC-like"/>
</dbReference>
<organism evidence="10 11">
    <name type="scientific">Aquisalimonas asiatica</name>
    <dbReference type="NCBI Taxonomy" id="406100"/>
    <lineage>
        <taxon>Bacteria</taxon>
        <taxon>Pseudomonadati</taxon>
        <taxon>Pseudomonadota</taxon>
        <taxon>Gammaproteobacteria</taxon>
        <taxon>Chromatiales</taxon>
        <taxon>Ectothiorhodospiraceae</taxon>
        <taxon>Aquisalimonas</taxon>
    </lineage>
</organism>
<feature type="region of interest" description="Disordered" evidence="9">
    <location>
        <begin position="468"/>
        <end position="489"/>
    </location>
</feature>
<dbReference type="GO" id="GO:0015288">
    <property type="term" value="F:porin activity"/>
    <property type="evidence" value="ECO:0007669"/>
    <property type="project" value="TreeGrafter"/>
</dbReference>
<evidence type="ECO:0000256" key="4">
    <source>
        <dbReference type="ARBA" id="ARBA00022452"/>
    </source>
</evidence>
<keyword evidence="5" id="KW-0812">Transmembrane</keyword>
<keyword evidence="7" id="KW-0998">Cell outer membrane</keyword>
<evidence type="ECO:0000256" key="3">
    <source>
        <dbReference type="ARBA" id="ARBA00022448"/>
    </source>
</evidence>
<dbReference type="STRING" id="406100.SAMN04488052_102375"/>
<comment type="subcellular location">
    <subcellularLocation>
        <location evidence="1">Cell outer membrane</location>
    </subcellularLocation>
</comment>
<evidence type="ECO:0000256" key="7">
    <source>
        <dbReference type="ARBA" id="ARBA00023237"/>
    </source>
</evidence>
<dbReference type="NCBIfam" id="TIGR01844">
    <property type="entry name" value="type_I_sec_TolC"/>
    <property type="match status" value="1"/>
</dbReference>
<dbReference type="PANTHER" id="PTHR30026:SF20">
    <property type="entry name" value="OUTER MEMBRANE PROTEIN TOLC"/>
    <property type="match status" value="1"/>
</dbReference>
<keyword evidence="8" id="KW-0175">Coiled coil</keyword>
<sequence>MRALIWRLGVAAGLGGALLVGSQNLAANERMDLSEAYRLAVEQDPRLRAAQARLRASEELGPQARALFLPEINLEAGANQNWENAEIGDQGRNSFDYHSWNAGVTLTQPLFRRESFALADQAEILQDQASLEYATSQQDILLRVSEAYFDMLLAQDNLRLTEAELEAVQSELRRAERALEVGSGTVTDRDEARARFDQVEAQRLRAQNDLQVARENLRSVIGQPPRELAGLRDDFSAQPPSPDAPEVWTERAERNNLNVRLAEGEFQRSRTEVERVQGQRYPRVDLVANYSRNFQSELGQQGAGPGPDFAGEELDSEQTTVGIRLTMPLYAGGGPTSQAREAQAERDAFFEESIDARRQASLEAESAYLNLVSNLRQISAFEQALQSVLSTERSTRRGLEVGLRTTLDVLNVQRDRFSTQRDLAEARYNYLLNYLQLQVAVGSAIDGSTIDDVNFFLAQRAEDEVDDLADMEEIETPENDDFPDGDQTE</sequence>
<dbReference type="SUPFAM" id="SSF56954">
    <property type="entry name" value="Outer membrane efflux proteins (OEP)"/>
    <property type="match status" value="1"/>
</dbReference>
<evidence type="ECO:0000256" key="6">
    <source>
        <dbReference type="ARBA" id="ARBA00023136"/>
    </source>
</evidence>
<dbReference type="InterPro" id="IPR003423">
    <property type="entry name" value="OMP_efflux"/>
</dbReference>
<evidence type="ECO:0000256" key="9">
    <source>
        <dbReference type="SAM" id="MobiDB-lite"/>
    </source>
</evidence>
<keyword evidence="11" id="KW-1185">Reference proteome</keyword>
<accession>A0A1H8S0M5</accession>
<dbReference type="GO" id="GO:1990281">
    <property type="term" value="C:efflux pump complex"/>
    <property type="evidence" value="ECO:0007669"/>
    <property type="project" value="TreeGrafter"/>
</dbReference>
<dbReference type="GO" id="GO:0009279">
    <property type="term" value="C:cell outer membrane"/>
    <property type="evidence" value="ECO:0007669"/>
    <property type="project" value="UniProtKB-SubCell"/>
</dbReference>
<gene>
    <name evidence="10" type="ORF">SAMN04488052_102375</name>
</gene>
<keyword evidence="3" id="KW-0813">Transport</keyword>
<dbReference type="EMBL" id="FOEG01000002">
    <property type="protein sequence ID" value="SEO72004.1"/>
    <property type="molecule type" value="Genomic_DNA"/>
</dbReference>
<dbReference type="Gene3D" id="1.20.1600.10">
    <property type="entry name" value="Outer membrane efflux proteins (OEP)"/>
    <property type="match status" value="1"/>
</dbReference>
<comment type="similarity">
    <text evidence="2">Belongs to the outer membrane factor (OMF) (TC 1.B.17) family.</text>
</comment>
<keyword evidence="6" id="KW-0472">Membrane</keyword>
<dbReference type="InterPro" id="IPR010130">
    <property type="entry name" value="T1SS_OMP_TolC"/>
</dbReference>
<evidence type="ECO:0000313" key="10">
    <source>
        <dbReference type="EMBL" id="SEO72004.1"/>
    </source>
</evidence>
<evidence type="ECO:0000256" key="1">
    <source>
        <dbReference type="ARBA" id="ARBA00004442"/>
    </source>
</evidence>
<dbReference type="GO" id="GO:0015562">
    <property type="term" value="F:efflux transmembrane transporter activity"/>
    <property type="evidence" value="ECO:0007669"/>
    <property type="project" value="InterPro"/>
</dbReference>
<evidence type="ECO:0000313" key="11">
    <source>
        <dbReference type="Proteomes" id="UP000199657"/>
    </source>
</evidence>
<evidence type="ECO:0000256" key="8">
    <source>
        <dbReference type="SAM" id="Coils"/>
    </source>
</evidence>
<reference evidence="10 11" key="1">
    <citation type="submission" date="2016-10" db="EMBL/GenBank/DDBJ databases">
        <authorList>
            <person name="de Groot N.N."/>
        </authorList>
    </citation>
    <scope>NUCLEOTIDE SEQUENCE [LARGE SCALE GENOMIC DNA]</scope>
    <source>
        <strain evidence="10 11">CGMCC 1.6291</strain>
    </source>
</reference>
<dbReference type="PANTHER" id="PTHR30026">
    <property type="entry name" value="OUTER MEMBRANE PROTEIN TOLC"/>
    <property type="match status" value="1"/>
</dbReference>
<dbReference type="Pfam" id="PF02321">
    <property type="entry name" value="OEP"/>
    <property type="match status" value="2"/>
</dbReference>
<name>A0A1H8S0M5_9GAMM</name>
<dbReference type="Proteomes" id="UP000199657">
    <property type="component" value="Unassembled WGS sequence"/>
</dbReference>
<dbReference type="AlphaFoldDB" id="A0A1H8S0M5"/>
<proteinExistence type="inferred from homology"/>
<protein>
    <submittedName>
        <fullName evidence="10">Outer membrane protein</fullName>
    </submittedName>
</protein>
<evidence type="ECO:0000256" key="2">
    <source>
        <dbReference type="ARBA" id="ARBA00007613"/>
    </source>
</evidence>
<feature type="coiled-coil region" evidence="8">
    <location>
        <begin position="151"/>
        <end position="216"/>
    </location>
</feature>
<evidence type="ECO:0000256" key="5">
    <source>
        <dbReference type="ARBA" id="ARBA00022692"/>
    </source>
</evidence>
<dbReference type="RefSeq" id="WP_171909837.1">
    <property type="nucleotide sequence ID" value="NZ_FOEG01000002.1"/>
</dbReference>
<keyword evidence="4" id="KW-1134">Transmembrane beta strand</keyword>